<evidence type="ECO:0000256" key="3">
    <source>
        <dbReference type="ARBA" id="ARBA00022833"/>
    </source>
</evidence>
<proteinExistence type="predicted"/>
<evidence type="ECO:0000259" key="5">
    <source>
        <dbReference type="PROSITE" id="PS50089"/>
    </source>
</evidence>
<dbReference type="PANTHER" id="PTHR46574">
    <property type="entry name" value="43 KDA RECEPTOR-ASSOCIATED PROTEIN OF THE SYNAPSE"/>
    <property type="match status" value="1"/>
</dbReference>
<sequence>MSLSTELECNICGRLLNEKDDTVTTDCQHTFHRQCAQKRLDEDERSDCRKCKRKSALSDALARFKTIKKLACIICDQSLDVNDDLVTTECQHTFHRQCAQKRLDENERSDCRKCKKTSALGDALQRSNPVLEGYCGICDKELGRKSSTIITPCQHIFHRHCIQERYEKKKESDCLECDQKFDIGTLLPGYQETSTIITSIPQKSQNVKPIENVTSESMMSTVTTMDIDEQYWRCANCSVKNEPSSELCGGCQKPPRNSLMNSAILTKNFDACHPSTVLSKNLQIYDF</sequence>
<dbReference type="AlphaFoldDB" id="A0A818BCA9"/>
<dbReference type="CDD" id="cd16448">
    <property type="entry name" value="RING-H2"/>
    <property type="match status" value="1"/>
</dbReference>
<gene>
    <name evidence="7" type="ORF">FME351_LOCUS9894</name>
</gene>
<evidence type="ECO:0000256" key="4">
    <source>
        <dbReference type="PROSITE-ProRule" id="PRU00322"/>
    </source>
</evidence>
<evidence type="ECO:0000256" key="2">
    <source>
        <dbReference type="ARBA" id="ARBA00022771"/>
    </source>
</evidence>
<evidence type="ECO:0008006" key="9">
    <source>
        <dbReference type="Google" id="ProtNLM"/>
    </source>
</evidence>
<dbReference type="InterPro" id="IPR001965">
    <property type="entry name" value="Znf_PHD"/>
</dbReference>
<protein>
    <recommendedName>
        <fullName evidence="9">RanBP-type and C3HC4-type zinc finger-containing protein 1</fullName>
    </recommendedName>
</protein>
<evidence type="ECO:0000256" key="1">
    <source>
        <dbReference type="ARBA" id="ARBA00022723"/>
    </source>
</evidence>
<dbReference type="Proteomes" id="UP000663869">
    <property type="component" value="Unassembled WGS sequence"/>
</dbReference>
<feature type="domain" description="RING-type" evidence="5">
    <location>
        <begin position="9"/>
        <end position="52"/>
    </location>
</feature>
<dbReference type="PROSITE" id="PS50089">
    <property type="entry name" value="ZF_RING_2"/>
    <property type="match status" value="3"/>
</dbReference>
<feature type="domain" description="RING-type" evidence="5">
    <location>
        <begin position="72"/>
        <end position="115"/>
    </location>
</feature>
<dbReference type="SMART" id="SM00249">
    <property type="entry name" value="PHD"/>
    <property type="match status" value="3"/>
</dbReference>
<dbReference type="GO" id="GO:0005886">
    <property type="term" value="C:plasma membrane"/>
    <property type="evidence" value="ECO:0007669"/>
    <property type="project" value="TreeGrafter"/>
</dbReference>
<keyword evidence="2 4" id="KW-0863">Zinc-finger</keyword>
<dbReference type="InterPro" id="IPR013083">
    <property type="entry name" value="Znf_RING/FYVE/PHD"/>
</dbReference>
<feature type="domain" description="RING-type" evidence="5">
    <location>
        <begin position="135"/>
        <end position="178"/>
    </location>
</feature>
<dbReference type="InterPro" id="IPR001841">
    <property type="entry name" value="Znf_RING"/>
</dbReference>
<name>A0A818BCA9_9BILA</name>
<feature type="domain" description="RanBP2-type" evidence="6">
    <location>
        <begin position="228"/>
        <end position="257"/>
    </location>
</feature>
<keyword evidence="1" id="KW-0479">Metal-binding</keyword>
<dbReference type="PROSITE" id="PS01358">
    <property type="entry name" value="ZF_RANBP2_1"/>
    <property type="match status" value="1"/>
</dbReference>
<dbReference type="PANTHER" id="PTHR46574:SF1">
    <property type="entry name" value="43 KDA RECEPTOR-ASSOCIATED PROTEIN OF THE SYNAPSE"/>
    <property type="match status" value="1"/>
</dbReference>
<evidence type="ECO:0000313" key="7">
    <source>
        <dbReference type="EMBL" id="CAF3410057.1"/>
    </source>
</evidence>
<dbReference type="SMART" id="SM00184">
    <property type="entry name" value="RING"/>
    <property type="match status" value="3"/>
</dbReference>
<reference evidence="7" key="1">
    <citation type="submission" date="2021-02" db="EMBL/GenBank/DDBJ databases">
        <authorList>
            <person name="Nowell W R."/>
        </authorList>
    </citation>
    <scope>NUCLEOTIDE SEQUENCE</scope>
</reference>
<dbReference type="InterPro" id="IPR001876">
    <property type="entry name" value="Znf_RanBP2"/>
</dbReference>
<comment type="caution">
    <text evidence="7">The sequence shown here is derived from an EMBL/GenBank/DDBJ whole genome shotgun (WGS) entry which is preliminary data.</text>
</comment>
<organism evidence="7 8">
    <name type="scientific">Rotaria socialis</name>
    <dbReference type="NCBI Taxonomy" id="392032"/>
    <lineage>
        <taxon>Eukaryota</taxon>
        <taxon>Metazoa</taxon>
        <taxon>Spiralia</taxon>
        <taxon>Gnathifera</taxon>
        <taxon>Rotifera</taxon>
        <taxon>Eurotatoria</taxon>
        <taxon>Bdelloidea</taxon>
        <taxon>Philodinida</taxon>
        <taxon>Philodinidae</taxon>
        <taxon>Rotaria</taxon>
    </lineage>
</organism>
<evidence type="ECO:0000313" key="8">
    <source>
        <dbReference type="Proteomes" id="UP000663869"/>
    </source>
</evidence>
<dbReference type="SUPFAM" id="SSF57850">
    <property type="entry name" value="RING/U-box"/>
    <property type="match status" value="3"/>
</dbReference>
<keyword evidence="3" id="KW-0862">Zinc</keyword>
<dbReference type="GO" id="GO:0007271">
    <property type="term" value="P:synaptic transmission, cholinergic"/>
    <property type="evidence" value="ECO:0007669"/>
    <property type="project" value="TreeGrafter"/>
</dbReference>
<dbReference type="Gene3D" id="3.30.40.10">
    <property type="entry name" value="Zinc/RING finger domain, C3HC4 (zinc finger)"/>
    <property type="match status" value="3"/>
</dbReference>
<dbReference type="Pfam" id="PF13639">
    <property type="entry name" value="zf-RING_2"/>
    <property type="match status" value="3"/>
</dbReference>
<dbReference type="GO" id="GO:0033130">
    <property type="term" value="F:acetylcholine receptor binding"/>
    <property type="evidence" value="ECO:0007669"/>
    <property type="project" value="TreeGrafter"/>
</dbReference>
<dbReference type="GO" id="GO:1900075">
    <property type="term" value="P:positive regulation of neuromuscular synaptic transmission"/>
    <property type="evidence" value="ECO:0007669"/>
    <property type="project" value="TreeGrafter"/>
</dbReference>
<accession>A0A818BCA9</accession>
<dbReference type="EMBL" id="CAJNYU010001099">
    <property type="protein sequence ID" value="CAF3410057.1"/>
    <property type="molecule type" value="Genomic_DNA"/>
</dbReference>
<dbReference type="PROSITE" id="PS50199">
    <property type="entry name" value="ZF_RANBP2_2"/>
    <property type="match status" value="1"/>
</dbReference>
<dbReference type="GO" id="GO:0031594">
    <property type="term" value="C:neuromuscular junction"/>
    <property type="evidence" value="ECO:0007669"/>
    <property type="project" value="TreeGrafter"/>
</dbReference>
<dbReference type="InterPro" id="IPR052480">
    <property type="entry name" value="RAPsyn"/>
</dbReference>
<dbReference type="GO" id="GO:0008270">
    <property type="term" value="F:zinc ion binding"/>
    <property type="evidence" value="ECO:0007669"/>
    <property type="project" value="UniProtKB-KW"/>
</dbReference>
<evidence type="ECO:0000259" key="6">
    <source>
        <dbReference type="PROSITE" id="PS50199"/>
    </source>
</evidence>